<dbReference type="InterPro" id="IPR013822">
    <property type="entry name" value="Signal_recog_particl_SRP54_hlx"/>
</dbReference>
<dbReference type="FunFam" id="1.20.120.140:FF:000002">
    <property type="entry name" value="Signal recognition particle receptor FtsY"/>
    <property type="match status" value="1"/>
</dbReference>
<evidence type="ECO:0000256" key="2">
    <source>
        <dbReference type="ARBA" id="ARBA00022490"/>
    </source>
</evidence>
<dbReference type="InterPro" id="IPR027417">
    <property type="entry name" value="P-loop_NTPase"/>
</dbReference>
<evidence type="ECO:0000256" key="6">
    <source>
        <dbReference type="ARBA" id="ARBA00023136"/>
    </source>
</evidence>
<dbReference type="Proteomes" id="UP000772181">
    <property type="component" value="Unassembled WGS sequence"/>
</dbReference>
<feature type="binding site" evidence="10">
    <location>
        <begin position="168"/>
        <end position="175"/>
    </location>
    <ligand>
        <name>GTP</name>
        <dbReference type="ChEBI" id="CHEBI:37565"/>
    </ligand>
</feature>
<evidence type="ECO:0000256" key="3">
    <source>
        <dbReference type="ARBA" id="ARBA00022741"/>
    </source>
</evidence>
<evidence type="ECO:0000259" key="12">
    <source>
        <dbReference type="PROSITE" id="PS00300"/>
    </source>
</evidence>
<keyword evidence="3 10" id="KW-0547">Nucleotide-binding</keyword>
<sequence length="362" mass="39318">MFKKLKKSLGFNKDKKDKAEELNEGARVAIQDSERKDNVPPSEEQTAPEPPPAEPATEKAGLLGWLKKGLAKTRTTLVQRVENVLLGKKEIDAELLEELEEVLVTADLGIKTVEEIIKGITESVQRKELKDPEQVKAHIKAALLAILKKGEKELDLDMAQPVVMMIIGVNGVGKTTTIGKLAHRFQSQGRSVLLAAADTFRAAAIEQLAIWGERVGADLVKHKSGADPSAVVFDALQAAKARKCQVVITDTAGRLHTKVNLMEELKKIKRVAGKEVPGAPHYSFLVLDATTGQNAISQAKLFNEAVNLDGIILTKLDGTSKGGVLVSIINELNLPICYIGLGEGLEDLREFKAEPFVDALFE</sequence>
<evidence type="ECO:0000256" key="8">
    <source>
        <dbReference type="ARBA" id="ARBA00048027"/>
    </source>
</evidence>
<dbReference type="InterPro" id="IPR000897">
    <property type="entry name" value="SRP54_GTPase_dom"/>
</dbReference>
<dbReference type="PROSITE" id="PS00300">
    <property type="entry name" value="SRP54"/>
    <property type="match status" value="1"/>
</dbReference>
<dbReference type="GO" id="GO:0006614">
    <property type="term" value="P:SRP-dependent cotranslational protein targeting to membrane"/>
    <property type="evidence" value="ECO:0007669"/>
    <property type="project" value="InterPro"/>
</dbReference>
<keyword evidence="2 10" id="KW-0963">Cytoplasm</keyword>
<dbReference type="GO" id="GO:0005886">
    <property type="term" value="C:plasma membrane"/>
    <property type="evidence" value="ECO:0007669"/>
    <property type="project" value="UniProtKB-SubCell"/>
</dbReference>
<evidence type="ECO:0000256" key="10">
    <source>
        <dbReference type="HAMAP-Rule" id="MF_00920"/>
    </source>
</evidence>
<dbReference type="GO" id="GO:0005525">
    <property type="term" value="F:GTP binding"/>
    <property type="evidence" value="ECO:0007669"/>
    <property type="project" value="UniProtKB-UniRule"/>
</dbReference>
<evidence type="ECO:0000313" key="13">
    <source>
        <dbReference type="EMBL" id="MBI4595529.1"/>
    </source>
</evidence>
<keyword evidence="7 10" id="KW-0675">Receptor</keyword>
<evidence type="ECO:0000256" key="1">
    <source>
        <dbReference type="ARBA" id="ARBA00022475"/>
    </source>
</evidence>
<name>A0A933LQB7_UNCTE</name>
<dbReference type="GO" id="GO:0005737">
    <property type="term" value="C:cytoplasm"/>
    <property type="evidence" value="ECO:0007669"/>
    <property type="project" value="UniProtKB-SubCell"/>
</dbReference>
<accession>A0A933LQB7</accession>
<evidence type="ECO:0000313" key="14">
    <source>
        <dbReference type="Proteomes" id="UP000772181"/>
    </source>
</evidence>
<dbReference type="Pfam" id="PF02881">
    <property type="entry name" value="SRP54_N"/>
    <property type="match status" value="1"/>
</dbReference>
<dbReference type="Gene3D" id="1.20.120.140">
    <property type="entry name" value="Signal recognition particle SRP54, nucleotide-binding domain"/>
    <property type="match status" value="1"/>
</dbReference>
<proteinExistence type="inferred from homology"/>
<evidence type="ECO:0000256" key="9">
    <source>
        <dbReference type="ARBA" id="ARBA00053570"/>
    </source>
</evidence>
<dbReference type="GO" id="GO:0003924">
    <property type="term" value="F:GTPase activity"/>
    <property type="evidence" value="ECO:0007669"/>
    <property type="project" value="UniProtKB-UniRule"/>
</dbReference>
<dbReference type="SUPFAM" id="SSF47364">
    <property type="entry name" value="Domain of the SRP/SRP receptor G-proteins"/>
    <property type="match status" value="1"/>
</dbReference>
<reference evidence="13" key="1">
    <citation type="submission" date="2020-07" db="EMBL/GenBank/DDBJ databases">
        <title>Huge and variable diversity of episymbiotic CPR bacteria and DPANN archaea in groundwater ecosystems.</title>
        <authorList>
            <person name="He C.Y."/>
            <person name="Keren R."/>
            <person name="Whittaker M."/>
            <person name="Farag I.F."/>
            <person name="Doudna J."/>
            <person name="Cate J.H.D."/>
            <person name="Banfield J.F."/>
        </authorList>
    </citation>
    <scope>NUCLEOTIDE SEQUENCE</scope>
    <source>
        <strain evidence="13">NC_groundwater_1482_Ag_S-0.65um_47_24</strain>
    </source>
</reference>
<evidence type="ECO:0000256" key="4">
    <source>
        <dbReference type="ARBA" id="ARBA00022801"/>
    </source>
</evidence>
<dbReference type="InterPro" id="IPR042101">
    <property type="entry name" value="SRP54_N_sf"/>
</dbReference>
<organism evidence="13 14">
    <name type="scientific">Tectimicrobiota bacterium</name>
    <dbReference type="NCBI Taxonomy" id="2528274"/>
    <lineage>
        <taxon>Bacteria</taxon>
        <taxon>Pseudomonadati</taxon>
        <taxon>Nitrospinota/Tectimicrobiota group</taxon>
        <taxon>Candidatus Tectimicrobiota</taxon>
    </lineage>
</organism>
<gene>
    <name evidence="10 13" type="primary">ftsY</name>
    <name evidence="13" type="ORF">HY730_04020</name>
</gene>
<dbReference type="PANTHER" id="PTHR43134">
    <property type="entry name" value="SIGNAL RECOGNITION PARTICLE RECEPTOR SUBUNIT ALPHA"/>
    <property type="match status" value="1"/>
</dbReference>
<feature type="domain" description="SRP54-type proteins GTP-binding" evidence="12">
    <location>
        <begin position="335"/>
        <end position="348"/>
    </location>
</feature>
<keyword evidence="4 10" id="KW-0378">Hydrolase</keyword>
<dbReference type="SMART" id="SM00963">
    <property type="entry name" value="SRP54_N"/>
    <property type="match status" value="1"/>
</dbReference>
<feature type="compositionally biased region" description="Basic and acidic residues" evidence="11">
    <location>
        <begin position="12"/>
        <end position="21"/>
    </location>
</feature>
<dbReference type="PANTHER" id="PTHR43134:SF1">
    <property type="entry name" value="SIGNAL RECOGNITION PARTICLE RECEPTOR SUBUNIT ALPHA"/>
    <property type="match status" value="1"/>
</dbReference>
<comment type="function">
    <text evidence="9">Involved in targeting and insertion of nascent membrane proteins into the cytoplasmic membrane. Acts as a receptor for the complex formed by the signal recognition particle (SRP) and the ribosome-nascent chain (RNC). Interaction with SRP-RNC leads to the transfer of the RNC complex to the Sec translocase for insertion into the membrane, the hydrolysis of GTP by both Ffh and FtsY, and the dissociation of the SRP-FtsY complex into the individual components.</text>
</comment>
<comment type="similarity">
    <text evidence="10">Belongs to the GTP-binding SRP family. FtsY subfamily.</text>
</comment>
<dbReference type="SUPFAM" id="SSF52540">
    <property type="entry name" value="P-loop containing nucleoside triphosphate hydrolases"/>
    <property type="match status" value="1"/>
</dbReference>
<dbReference type="InterPro" id="IPR036225">
    <property type="entry name" value="SRP/SRP_N"/>
</dbReference>
<dbReference type="SMART" id="SM00962">
    <property type="entry name" value="SRP54"/>
    <property type="match status" value="1"/>
</dbReference>
<feature type="binding site" evidence="10">
    <location>
        <begin position="314"/>
        <end position="317"/>
    </location>
    <ligand>
        <name>GTP</name>
        <dbReference type="ChEBI" id="CHEBI:37565"/>
    </ligand>
</feature>
<feature type="binding site" evidence="10">
    <location>
        <begin position="250"/>
        <end position="254"/>
    </location>
    <ligand>
        <name>GTP</name>
        <dbReference type="ChEBI" id="CHEBI:37565"/>
    </ligand>
</feature>
<evidence type="ECO:0000256" key="11">
    <source>
        <dbReference type="SAM" id="MobiDB-lite"/>
    </source>
</evidence>
<keyword evidence="1 10" id="KW-1003">Cell membrane</keyword>
<comment type="catalytic activity">
    <reaction evidence="8 10">
        <text>GTP + H2O = GDP + phosphate + H(+)</text>
        <dbReference type="Rhea" id="RHEA:19669"/>
        <dbReference type="ChEBI" id="CHEBI:15377"/>
        <dbReference type="ChEBI" id="CHEBI:15378"/>
        <dbReference type="ChEBI" id="CHEBI:37565"/>
        <dbReference type="ChEBI" id="CHEBI:43474"/>
        <dbReference type="ChEBI" id="CHEBI:58189"/>
        <dbReference type="EC" id="3.6.5.4"/>
    </reaction>
</comment>
<dbReference type="AlphaFoldDB" id="A0A933LQB7"/>
<comment type="caution">
    <text evidence="13">The sequence shown here is derived from an EMBL/GenBank/DDBJ whole genome shotgun (WGS) entry which is preliminary data.</text>
</comment>
<comment type="subcellular location">
    <subcellularLocation>
        <location evidence="10">Cell membrane</location>
        <topology evidence="10">Peripheral membrane protein</topology>
        <orientation evidence="10">Cytoplasmic side</orientation>
    </subcellularLocation>
    <subcellularLocation>
        <location evidence="10">Cytoplasm</location>
    </subcellularLocation>
</comment>
<dbReference type="InterPro" id="IPR004390">
    <property type="entry name" value="SR_rcpt_FtsY"/>
</dbReference>
<keyword evidence="6 10" id="KW-0472">Membrane</keyword>
<dbReference type="FunFam" id="3.40.50.300:FF:000053">
    <property type="entry name" value="Signal recognition particle receptor FtsY"/>
    <property type="match status" value="1"/>
</dbReference>
<dbReference type="NCBIfam" id="TIGR00064">
    <property type="entry name" value="ftsY"/>
    <property type="match status" value="1"/>
</dbReference>
<feature type="region of interest" description="Disordered" evidence="11">
    <location>
        <begin position="1"/>
        <end position="58"/>
    </location>
</feature>
<dbReference type="EC" id="3.6.5.4" evidence="10"/>
<comment type="subunit">
    <text evidence="10">Part of the signal recognition particle protein translocation system, which is composed of SRP and FtsY.</text>
</comment>
<evidence type="ECO:0000256" key="5">
    <source>
        <dbReference type="ARBA" id="ARBA00023134"/>
    </source>
</evidence>
<dbReference type="CDD" id="cd17874">
    <property type="entry name" value="FtsY"/>
    <property type="match status" value="1"/>
</dbReference>
<dbReference type="InterPro" id="IPR003593">
    <property type="entry name" value="AAA+_ATPase"/>
</dbReference>
<dbReference type="SMART" id="SM00382">
    <property type="entry name" value="AAA"/>
    <property type="match status" value="1"/>
</dbReference>
<dbReference type="HAMAP" id="MF_00920">
    <property type="entry name" value="FtsY"/>
    <property type="match status" value="1"/>
</dbReference>
<keyword evidence="5 10" id="KW-0342">GTP-binding</keyword>
<evidence type="ECO:0000256" key="7">
    <source>
        <dbReference type="ARBA" id="ARBA00023170"/>
    </source>
</evidence>
<dbReference type="Pfam" id="PF00448">
    <property type="entry name" value="SRP54"/>
    <property type="match status" value="1"/>
</dbReference>
<dbReference type="EMBL" id="JACQWF010000181">
    <property type="protein sequence ID" value="MBI4595529.1"/>
    <property type="molecule type" value="Genomic_DNA"/>
</dbReference>
<protein>
    <recommendedName>
        <fullName evidence="10">Signal recognition particle receptor FtsY</fullName>
        <shortName evidence="10">SRP receptor</shortName>
        <ecNumber evidence="10">3.6.5.4</ecNumber>
    </recommendedName>
</protein>
<dbReference type="GO" id="GO:0005047">
    <property type="term" value="F:signal recognition particle binding"/>
    <property type="evidence" value="ECO:0007669"/>
    <property type="project" value="TreeGrafter"/>
</dbReference>
<dbReference type="Gene3D" id="3.40.50.300">
    <property type="entry name" value="P-loop containing nucleotide triphosphate hydrolases"/>
    <property type="match status" value="1"/>
</dbReference>